<dbReference type="SUPFAM" id="SSF56112">
    <property type="entry name" value="Protein kinase-like (PK-like)"/>
    <property type="match status" value="1"/>
</dbReference>
<dbReference type="Proteomes" id="UP001302812">
    <property type="component" value="Unassembled WGS sequence"/>
</dbReference>
<dbReference type="PANTHER" id="PTHR37171:SF1">
    <property type="entry name" value="SERINE_THREONINE-PROTEIN KINASE YRZF-RELATED"/>
    <property type="match status" value="1"/>
</dbReference>
<reference evidence="1" key="2">
    <citation type="submission" date="2023-05" db="EMBL/GenBank/DDBJ databases">
        <authorList>
            <consortium name="Lawrence Berkeley National Laboratory"/>
            <person name="Steindorff A."/>
            <person name="Hensen N."/>
            <person name="Bonometti L."/>
            <person name="Westerberg I."/>
            <person name="Brannstrom I.O."/>
            <person name="Guillou S."/>
            <person name="Cros-Aarteil S."/>
            <person name="Calhoun S."/>
            <person name="Haridas S."/>
            <person name="Kuo A."/>
            <person name="Mondo S."/>
            <person name="Pangilinan J."/>
            <person name="Riley R."/>
            <person name="Labutti K."/>
            <person name="Andreopoulos B."/>
            <person name="Lipzen A."/>
            <person name="Chen C."/>
            <person name="Yanf M."/>
            <person name="Daum C."/>
            <person name="Ng V."/>
            <person name="Clum A."/>
            <person name="Ohm R."/>
            <person name="Martin F."/>
            <person name="Silar P."/>
            <person name="Natvig D."/>
            <person name="Lalanne C."/>
            <person name="Gautier V."/>
            <person name="Ament-Velasquez S.L."/>
            <person name="Kruys A."/>
            <person name="Hutchinson M.I."/>
            <person name="Powell A.J."/>
            <person name="Barry K."/>
            <person name="Miller A.N."/>
            <person name="Grigoriev I.V."/>
            <person name="Debuchy R."/>
            <person name="Gladieux P."/>
            <person name="Thoren M.H."/>
            <person name="Johannesson H."/>
        </authorList>
    </citation>
    <scope>NUCLEOTIDE SEQUENCE</scope>
    <source>
        <strain evidence="1">CBS 508.74</strain>
    </source>
</reference>
<dbReference type="RefSeq" id="XP_064664688.1">
    <property type="nucleotide sequence ID" value="XM_064812833.1"/>
</dbReference>
<evidence type="ECO:0008006" key="3">
    <source>
        <dbReference type="Google" id="ProtNLM"/>
    </source>
</evidence>
<reference evidence="1" key="1">
    <citation type="journal article" date="2023" name="Mol. Phylogenet. Evol.">
        <title>Genome-scale phylogeny and comparative genomics of the fungal order Sordariales.</title>
        <authorList>
            <person name="Hensen N."/>
            <person name="Bonometti L."/>
            <person name="Westerberg I."/>
            <person name="Brannstrom I.O."/>
            <person name="Guillou S."/>
            <person name="Cros-Aarteil S."/>
            <person name="Calhoun S."/>
            <person name="Haridas S."/>
            <person name="Kuo A."/>
            <person name="Mondo S."/>
            <person name="Pangilinan J."/>
            <person name="Riley R."/>
            <person name="LaButti K."/>
            <person name="Andreopoulos B."/>
            <person name="Lipzen A."/>
            <person name="Chen C."/>
            <person name="Yan M."/>
            <person name="Daum C."/>
            <person name="Ng V."/>
            <person name="Clum A."/>
            <person name="Steindorff A."/>
            <person name="Ohm R.A."/>
            <person name="Martin F."/>
            <person name="Silar P."/>
            <person name="Natvig D.O."/>
            <person name="Lalanne C."/>
            <person name="Gautier V."/>
            <person name="Ament-Velasquez S.L."/>
            <person name="Kruys A."/>
            <person name="Hutchinson M.I."/>
            <person name="Powell A.J."/>
            <person name="Barry K."/>
            <person name="Miller A.N."/>
            <person name="Grigoriev I.V."/>
            <person name="Debuchy R."/>
            <person name="Gladieux P."/>
            <person name="Hiltunen Thoren M."/>
            <person name="Johannesson H."/>
        </authorList>
    </citation>
    <scope>NUCLEOTIDE SEQUENCE</scope>
    <source>
        <strain evidence="1">CBS 508.74</strain>
    </source>
</reference>
<dbReference type="AlphaFoldDB" id="A0AAN6QBG9"/>
<comment type="caution">
    <text evidence="1">The sequence shown here is derived from an EMBL/GenBank/DDBJ whole genome shotgun (WGS) entry which is preliminary data.</text>
</comment>
<dbReference type="InterPro" id="IPR052396">
    <property type="entry name" value="Meiotic_Drive_Suppr_Kinase"/>
</dbReference>
<dbReference type="GeneID" id="89936958"/>
<name>A0AAN6QBG9_9PEZI</name>
<accession>A0AAN6QBG9</accession>
<sequence>MEDDENDEIIKDIQFGFRRFQAPAKRIDEKRHVFLLDVPSSPIYRWLPSWTPQLVRSWLQRLLPEWFLPTSVILKERNPDRADSYENEIDTYRHLQSLQGTHIPRLFGEAAVYDHERTRSQISKRPIPAILLEHVDGKPLHSLPTEELENPCLVKQLEEIYRLFTKNGVVHGDPRLRNFLRVGDKVFAIDFELSSPPGDITNKHELETLKSEIRRRGTQPQKAKSVHPRPGRVLLINGSDVKQLGTANAIGAPEG</sequence>
<keyword evidence="2" id="KW-1185">Reference proteome</keyword>
<dbReference type="PANTHER" id="PTHR37171">
    <property type="entry name" value="SERINE/THREONINE-PROTEIN KINASE YRZF-RELATED"/>
    <property type="match status" value="1"/>
</dbReference>
<evidence type="ECO:0000313" key="2">
    <source>
        <dbReference type="Proteomes" id="UP001302812"/>
    </source>
</evidence>
<protein>
    <recommendedName>
        <fullName evidence="3">Protein kinase domain-containing protein</fullName>
    </recommendedName>
</protein>
<dbReference type="InterPro" id="IPR011009">
    <property type="entry name" value="Kinase-like_dom_sf"/>
</dbReference>
<evidence type="ECO:0000313" key="1">
    <source>
        <dbReference type="EMBL" id="KAK4107118.1"/>
    </source>
</evidence>
<dbReference type="EMBL" id="MU853382">
    <property type="protein sequence ID" value="KAK4107118.1"/>
    <property type="molecule type" value="Genomic_DNA"/>
</dbReference>
<organism evidence="1 2">
    <name type="scientific">Canariomyces notabilis</name>
    <dbReference type="NCBI Taxonomy" id="2074819"/>
    <lineage>
        <taxon>Eukaryota</taxon>
        <taxon>Fungi</taxon>
        <taxon>Dikarya</taxon>
        <taxon>Ascomycota</taxon>
        <taxon>Pezizomycotina</taxon>
        <taxon>Sordariomycetes</taxon>
        <taxon>Sordariomycetidae</taxon>
        <taxon>Sordariales</taxon>
        <taxon>Chaetomiaceae</taxon>
        <taxon>Canariomyces</taxon>
    </lineage>
</organism>
<proteinExistence type="predicted"/>
<gene>
    <name evidence="1" type="ORF">N656DRAFT_742471</name>
</gene>